<dbReference type="Proteomes" id="UP000169234">
    <property type="component" value="Genome"/>
</dbReference>
<gene>
    <name evidence="1" type="primary">UL130</name>
</gene>
<keyword evidence="1" id="KW-0261">Viral envelope protein</keyword>
<sequence>MLRLLLRHHFHCLLLCAVWATPCLASPWSTLTANKNPSPPWSKLTYSKPHDAATFYCPFLYPSPPRSPLQFSGFQRVSTGPECRNETLYLLYNREGQTLVERSSTWVKKVIWYLSGRNQTILQRMPQTASKPSDGNVQISVEDAKIFGAHMVPKQTKLLRFVVNDGTRYQMCVMKLESWAHVFRDYSVSFQVRLTFTEANNQTYTFCTHPNLIV</sequence>
<evidence type="ECO:0000313" key="1">
    <source>
        <dbReference type="EMBL" id="AHJ86204.1"/>
    </source>
</evidence>
<protein>
    <submittedName>
        <fullName evidence="1">Envelope glycoprotein UL130</fullName>
    </submittedName>
</protein>
<dbReference type="InterPro" id="IPR021038">
    <property type="entry name" value="Herpes_UL130_cytomegalovirus"/>
</dbReference>
<dbReference type="GO" id="GO:0019031">
    <property type="term" value="C:viral envelope"/>
    <property type="evidence" value="ECO:0007669"/>
    <property type="project" value="UniProtKB-KW"/>
</dbReference>
<dbReference type="EMBL" id="KJ361971">
    <property type="protein sequence ID" value="AHJ86204.1"/>
    <property type="molecule type" value="Genomic_DNA"/>
</dbReference>
<reference evidence="1 2" key="1">
    <citation type="submission" date="2014-01" db="EMBL/GenBank/DDBJ databases">
        <title>Diversity of human cytomegalovirus.</title>
        <authorList>
            <person name="Wilkie G.S."/>
            <person name="Zavattoni M."/>
            <person name="Davison A.J."/>
        </authorList>
    </citation>
    <scope>NUCLEOTIDE SEQUENCE [LARGE SCALE GENOMIC DNA]</scope>
    <source>
        <strain evidence="1">UKNEQAS1</strain>
    </source>
</reference>
<evidence type="ECO:0000313" key="2">
    <source>
        <dbReference type="Proteomes" id="UP000169234"/>
    </source>
</evidence>
<dbReference type="Pfam" id="PF11668">
    <property type="entry name" value="Gp_UL130"/>
    <property type="match status" value="1"/>
</dbReference>
<name>A0A0A0PKI0_HCMV</name>
<organism evidence="1 2">
    <name type="scientific">Human cytomegalovirus</name>
    <name type="common">HHV-5</name>
    <name type="synonym">Human herpesvirus 5</name>
    <dbReference type="NCBI Taxonomy" id="10359"/>
    <lineage>
        <taxon>Viruses</taxon>
        <taxon>Duplodnaviria</taxon>
        <taxon>Heunggongvirae</taxon>
        <taxon>Peploviricota</taxon>
        <taxon>Herviviricetes</taxon>
        <taxon>Herpesvirales</taxon>
        <taxon>Orthoherpesviridae</taxon>
        <taxon>Betaherpesvirinae</taxon>
        <taxon>Cytomegalovirus</taxon>
        <taxon>Cytomegalovirus humanbeta5</taxon>
    </lineage>
</organism>
<organismHost>
    <name type="scientific">Homo sapiens</name>
    <name type="common">Human</name>
    <dbReference type="NCBI Taxonomy" id="9606"/>
</organismHost>
<keyword evidence="1" id="KW-0946">Virion</keyword>
<proteinExistence type="predicted"/>
<accession>A0A0A0PKI0</accession>